<dbReference type="Proteomes" id="UP000478052">
    <property type="component" value="Unassembled WGS sequence"/>
</dbReference>
<dbReference type="InterPro" id="IPR006579">
    <property type="entry name" value="Pre_C2HC_dom"/>
</dbReference>
<feature type="compositionally biased region" description="Polar residues" evidence="1">
    <location>
        <begin position="7"/>
        <end position="16"/>
    </location>
</feature>
<evidence type="ECO:0000259" key="2">
    <source>
        <dbReference type="SMART" id="SM00596"/>
    </source>
</evidence>
<evidence type="ECO:0000313" key="4">
    <source>
        <dbReference type="Proteomes" id="UP000478052"/>
    </source>
</evidence>
<organism evidence="3 4">
    <name type="scientific">Aphis craccivora</name>
    <name type="common">Cowpea aphid</name>
    <dbReference type="NCBI Taxonomy" id="307492"/>
    <lineage>
        <taxon>Eukaryota</taxon>
        <taxon>Metazoa</taxon>
        <taxon>Ecdysozoa</taxon>
        <taxon>Arthropoda</taxon>
        <taxon>Hexapoda</taxon>
        <taxon>Insecta</taxon>
        <taxon>Pterygota</taxon>
        <taxon>Neoptera</taxon>
        <taxon>Paraneoptera</taxon>
        <taxon>Hemiptera</taxon>
        <taxon>Sternorrhyncha</taxon>
        <taxon>Aphidomorpha</taxon>
        <taxon>Aphidoidea</taxon>
        <taxon>Aphididae</taxon>
        <taxon>Aphidini</taxon>
        <taxon>Aphis</taxon>
        <taxon>Aphis</taxon>
    </lineage>
</organism>
<gene>
    <name evidence="3" type="ORF">FWK35_00039349</name>
</gene>
<dbReference type="Pfam" id="PF07530">
    <property type="entry name" value="PRE_C2HC"/>
    <property type="match status" value="1"/>
</dbReference>
<dbReference type="SMART" id="SM00596">
    <property type="entry name" value="PRE_C2HC"/>
    <property type="match status" value="1"/>
</dbReference>
<keyword evidence="4" id="KW-1185">Reference proteome</keyword>
<evidence type="ECO:0000256" key="1">
    <source>
        <dbReference type="SAM" id="MobiDB-lite"/>
    </source>
</evidence>
<protein>
    <recommendedName>
        <fullName evidence="2">Pre-C2HC domain-containing protein</fullName>
    </recommendedName>
</protein>
<dbReference type="OrthoDB" id="6624230at2759"/>
<feature type="compositionally biased region" description="Low complexity" evidence="1">
    <location>
        <begin position="17"/>
        <end position="30"/>
    </location>
</feature>
<feature type="region of interest" description="Disordered" evidence="1">
    <location>
        <begin position="252"/>
        <end position="298"/>
    </location>
</feature>
<name>A0A6G0VJY0_APHCR</name>
<reference evidence="3 4" key="1">
    <citation type="submission" date="2019-08" db="EMBL/GenBank/DDBJ databases">
        <title>Whole genome of Aphis craccivora.</title>
        <authorList>
            <person name="Voronova N.V."/>
            <person name="Shulinski R.S."/>
            <person name="Bandarenka Y.V."/>
            <person name="Zhorov D.G."/>
            <person name="Warner D."/>
        </authorList>
    </citation>
    <scope>NUCLEOTIDE SEQUENCE [LARGE SCALE GENOMIC DNA]</scope>
    <source>
        <strain evidence="3">180601</strain>
        <tissue evidence="3">Whole Body</tissue>
    </source>
</reference>
<dbReference type="AlphaFoldDB" id="A0A6G0VJY0"/>
<dbReference type="EMBL" id="VUJU01017459">
    <property type="protein sequence ID" value="KAF0682977.1"/>
    <property type="molecule type" value="Genomic_DNA"/>
</dbReference>
<sequence>MEEQDNVFVQTESQLASQTTKTSPEPSKKTLPNIVLTNVTDFIILKKDLTSIVGPMGFTCKANRSNIIIRSNTRENWMAIKSYLIEANYEYHSYLPRSSQPFRVVLRHLHHSTPAVDIINYLSDHGHKVNSISKITHHTNKLPLPLFNIGLARNNNNREIFKITKILNTIVKFEYPKRRPDPPQCHNCQKYGHTRNYCHHYPRCVKCGSEHSTDECTKQPEEPAKCANCSGNHTANYKGCQSLKKILNRTKPKVKAKKINKENQPIPTLAIPPPSRRNGNEAPSPNSKGKPSYVEIAANKPPPDQSLYIIIKFLDELKSILNPLLTVLTSLINKITLPITPTP</sequence>
<evidence type="ECO:0000313" key="3">
    <source>
        <dbReference type="EMBL" id="KAF0682977.1"/>
    </source>
</evidence>
<feature type="region of interest" description="Disordered" evidence="1">
    <location>
        <begin position="1"/>
        <end position="30"/>
    </location>
</feature>
<dbReference type="PANTHER" id="PTHR33273">
    <property type="entry name" value="DOMAIN-CONTAINING PROTEIN, PUTATIVE-RELATED"/>
    <property type="match status" value="1"/>
</dbReference>
<dbReference type="PANTHER" id="PTHR33273:SF2">
    <property type="entry name" value="ENDONUCLEASE_EXONUCLEASE_PHOSPHATASE DOMAIN-CONTAINING PROTEIN"/>
    <property type="match status" value="1"/>
</dbReference>
<proteinExistence type="predicted"/>
<accession>A0A6G0VJY0</accession>
<feature type="domain" description="Pre-C2HC" evidence="2">
    <location>
        <begin position="115"/>
        <end position="183"/>
    </location>
</feature>
<comment type="caution">
    <text evidence="3">The sequence shown here is derived from an EMBL/GenBank/DDBJ whole genome shotgun (WGS) entry which is preliminary data.</text>
</comment>